<accession>A0A9D2FTH1</accession>
<dbReference type="EMBL" id="DXBG01000272">
    <property type="protein sequence ID" value="HIZ66540.1"/>
    <property type="molecule type" value="Genomic_DNA"/>
</dbReference>
<dbReference type="InterPro" id="IPR033469">
    <property type="entry name" value="CYTH-like_dom_sf"/>
</dbReference>
<dbReference type="Gene3D" id="2.40.320.10">
    <property type="entry name" value="Hypothetical Protein Pfu-838710-001"/>
    <property type="match status" value="1"/>
</dbReference>
<dbReference type="InterPro" id="IPR012042">
    <property type="entry name" value="NeuTTM/CthTTM-like"/>
</dbReference>
<dbReference type="PIRSF" id="PIRSF016487">
    <property type="entry name" value="CYTH_UCP016487"/>
    <property type="match status" value="1"/>
</dbReference>
<evidence type="ECO:0000313" key="4">
    <source>
        <dbReference type="Proteomes" id="UP000824056"/>
    </source>
</evidence>
<dbReference type="Pfam" id="PF01928">
    <property type="entry name" value="CYTH"/>
    <property type="match status" value="1"/>
</dbReference>
<evidence type="ECO:0000259" key="2">
    <source>
        <dbReference type="PROSITE" id="PS51707"/>
    </source>
</evidence>
<feature type="active site" description="Proton acceptor" evidence="1">
    <location>
        <position position="28"/>
    </location>
</feature>
<dbReference type="PROSITE" id="PS51707">
    <property type="entry name" value="CYTH"/>
    <property type="match status" value="1"/>
</dbReference>
<evidence type="ECO:0000256" key="1">
    <source>
        <dbReference type="PIRSR" id="PIRSR016487-1"/>
    </source>
</evidence>
<dbReference type="PANTHER" id="PTHR40114">
    <property type="entry name" value="SLR0698 PROTEIN"/>
    <property type="match status" value="1"/>
</dbReference>
<proteinExistence type="predicted"/>
<dbReference type="CDD" id="cd07761">
    <property type="entry name" value="CYTH-like_CthTTM-like"/>
    <property type="match status" value="1"/>
</dbReference>
<dbReference type="Proteomes" id="UP000824056">
    <property type="component" value="Unassembled WGS sequence"/>
</dbReference>
<organism evidence="3 4">
    <name type="scientific">Candidatus Blautia pullicola</name>
    <dbReference type="NCBI Taxonomy" id="2838498"/>
    <lineage>
        <taxon>Bacteria</taxon>
        <taxon>Bacillati</taxon>
        <taxon>Bacillota</taxon>
        <taxon>Clostridia</taxon>
        <taxon>Lachnospirales</taxon>
        <taxon>Lachnospiraceae</taxon>
        <taxon>Blautia</taxon>
    </lineage>
</organism>
<protein>
    <submittedName>
        <fullName evidence="3">CYTH domain-containing protein</fullName>
    </submittedName>
</protein>
<feature type="domain" description="CYTH" evidence="2">
    <location>
        <begin position="1"/>
        <end position="145"/>
    </location>
</feature>
<reference evidence="3" key="1">
    <citation type="journal article" date="2021" name="PeerJ">
        <title>Extensive microbial diversity within the chicken gut microbiome revealed by metagenomics and culture.</title>
        <authorList>
            <person name="Gilroy R."/>
            <person name="Ravi A."/>
            <person name="Getino M."/>
            <person name="Pursley I."/>
            <person name="Horton D.L."/>
            <person name="Alikhan N.F."/>
            <person name="Baker D."/>
            <person name="Gharbi K."/>
            <person name="Hall N."/>
            <person name="Watson M."/>
            <person name="Adriaenssens E.M."/>
            <person name="Foster-Nyarko E."/>
            <person name="Jarju S."/>
            <person name="Secka A."/>
            <person name="Antonio M."/>
            <person name="Oren A."/>
            <person name="Chaudhuri R.R."/>
            <person name="La Ragione R."/>
            <person name="Hildebrand F."/>
            <person name="Pallen M.J."/>
        </authorList>
    </citation>
    <scope>NUCLEOTIDE SEQUENCE</scope>
    <source>
        <strain evidence="3">1068</strain>
    </source>
</reference>
<dbReference type="AlphaFoldDB" id="A0A9D2FTH1"/>
<dbReference type="SUPFAM" id="SSF55154">
    <property type="entry name" value="CYTH-like phosphatases"/>
    <property type="match status" value="1"/>
</dbReference>
<sequence length="156" mass="18201">MEIERKYLIHKLPENLEAYPRKQIQQAYLCTAPVVRIRKQDEEYYLTYKGGGLMVREEYNLPLNREAYLHLLEKADGIILSKTRYLLPLTQNLTIELDVFDPPYENLWLAEVEFSTEEEANAFIPPEWFGEDVTFSSAYHNSVLSRGGAGKNRVKK</sequence>
<dbReference type="SMART" id="SM01118">
    <property type="entry name" value="CYTH"/>
    <property type="match status" value="1"/>
</dbReference>
<comment type="caution">
    <text evidence="3">The sequence shown here is derived from an EMBL/GenBank/DDBJ whole genome shotgun (WGS) entry which is preliminary data.</text>
</comment>
<reference evidence="3" key="2">
    <citation type="submission" date="2021-04" db="EMBL/GenBank/DDBJ databases">
        <authorList>
            <person name="Gilroy R."/>
        </authorList>
    </citation>
    <scope>NUCLEOTIDE SEQUENCE</scope>
    <source>
        <strain evidence="3">1068</strain>
    </source>
</reference>
<evidence type="ECO:0000313" key="3">
    <source>
        <dbReference type="EMBL" id="HIZ66540.1"/>
    </source>
</evidence>
<dbReference type="InterPro" id="IPR023577">
    <property type="entry name" value="CYTH_domain"/>
</dbReference>
<gene>
    <name evidence="3" type="ORF">H9809_11700</name>
</gene>
<name>A0A9D2FTH1_9FIRM</name>
<dbReference type="PANTHER" id="PTHR40114:SF1">
    <property type="entry name" value="SLR0698 PROTEIN"/>
    <property type="match status" value="1"/>
</dbReference>